<dbReference type="Proteomes" id="UP000597613">
    <property type="component" value="Unassembled WGS sequence"/>
</dbReference>
<protein>
    <submittedName>
        <fullName evidence="1">Uncharacterized protein</fullName>
    </submittedName>
</protein>
<keyword evidence="2" id="KW-1185">Reference proteome</keyword>
<name>A0ABR7AJJ4_9SPHN</name>
<comment type="caution">
    <text evidence="1">The sequence shown here is derived from an EMBL/GenBank/DDBJ whole genome shotgun (WGS) entry which is preliminary data.</text>
</comment>
<proteinExistence type="predicted"/>
<evidence type="ECO:0000313" key="2">
    <source>
        <dbReference type="Proteomes" id="UP000597613"/>
    </source>
</evidence>
<accession>A0ABR7AJJ4</accession>
<evidence type="ECO:0000313" key="1">
    <source>
        <dbReference type="EMBL" id="MBC3940630.1"/>
    </source>
</evidence>
<gene>
    <name evidence="1" type="ORF">H8S47_02885</name>
</gene>
<dbReference type="EMBL" id="JACONT010000003">
    <property type="protein sequence ID" value="MBC3940630.1"/>
    <property type="molecule type" value="Genomic_DNA"/>
</dbReference>
<organism evidence="1 2">
    <name type="scientific">Sphingomonas albertensis</name>
    <dbReference type="NCBI Taxonomy" id="2762591"/>
    <lineage>
        <taxon>Bacteria</taxon>
        <taxon>Pseudomonadati</taxon>
        <taxon>Pseudomonadota</taxon>
        <taxon>Alphaproteobacteria</taxon>
        <taxon>Sphingomonadales</taxon>
        <taxon>Sphingomonadaceae</taxon>
        <taxon>Sphingomonas</taxon>
    </lineage>
</organism>
<sequence length="61" mass="6789">MDVLGLCARFVFELEDLAERIWMEGARSRSAFSWKGLAPASVERVIALRSSLLALRGSDFS</sequence>
<reference evidence="1 2" key="1">
    <citation type="submission" date="2020-08" db="EMBL/GenBank/DDBJ databases">
        <title>Putative novel bacterial strains isolated from necrotic wheat leaf tissues caused by Xanthomonas translucens.</title>
        <authorList>
            <person name="Tambong J.T."/>
        </authorList>
    </citation>
    <scope>NUCLEOTIDE SEQUENCE [LARGE SCALE GENOMIC DNA]</scope>
    <source>
        <strain evidence="2">DOAB 1063</strain>
    </source>
</reference>